<accession>A0ABP0L087</accession>
<sequence length="262" mass="27896">MAAGGGLSGAQWLLVECQHAGDADAVLIQLANGSYQLVFDAEVLAPFVAGTSMAQLSVTDADLAELLLLEVLAASGTRPMLDTDTSFSMNIGILSDGPWQLTSESPWILTGPRLELEAFENISEVILHLALLPLYAWPERLEPSETAGSLLLPALEIQLNVSDLESLPFHSELALDLQDVRSFFPTFPVVELRIIGEDVNGTELEMAAPVSCNAWWKPVTAELCSSMSDCFRTALARLVRGAVEVVFGAAPCSVGLGGARAV</sequence>
<comment type="caution">
    <text evidence="1">The sequence shown here is derived from an EMBL/GenBank/DDBJ whole genome shotgun (WGS) entry which is preliminary data.</text>
</comment>
<name>A0ABP0L087_9DINO</name>
<evidence type="ECO:0000313" key="1">
    <source>
        <dbReference type="EMBL" id="CAK9032044.1"/>
    </source>
</evidence>
<organism evidence="1 2">
    <name type="scientific">Durusdinium trenchii</name>
    <dbReference type="NCBI Taxonomy" id="1381693"/>
    <lineage>
        <taxon>Eukaryota</taxon>
        <taxon>Sar</taxon>
        <taxon>Alveolata</taxon>
        <taxon>Dinophyceae</taxon>
        <taxon>Suessiales</taxon>
        <taxon>Symbiodiniaceae</taxon>
        <taxon>Durusdinium</taxon>
    </lineage>
</organism>
<evidence type="ECO:0000313" key="2">
    <source>
        <dbReference type="Proteomes" id="UP001642484"/>
    </source>
</evidence>
<reference evidence="1 2" key="1">
    <citation type="submission" date="2024-02" db="EMBL/GenBank/DDBJ databases">
        <authorList>
            <person name="Chen Y."/>
            <person name="Shah S."/>
            <person name="Dougan E. K."/>
            <person name="Thang M."/>
            <person name="Chan C."/>
        </authorList>
    </citation>
    <scope>NUCLEOTIDE SEQUENCE [LARGE SCALE GENOMIC DNA]</scope>
</reference>
<proteinExistence type="predicted"/>
<keyword evidence="2" id="KW-1185">Reference proteome</keyword>
<protein>
    <submittedName>
        <fullName evidence="1">Uncharacterized protein</fullName>
    </submittedName>
</protein>
<gene>
    <name evidence="1" type="ORF">CCMP2556_LOCUS18527</name>
</gene>
<dbReference type="EMBL" id="CAXAMN010010557">
    <property type="protein sequence ID" value="CAK9032044.1"/>
    <property type="molecule type" value="Genomic_DNA"/>
</dbReference>
<dbReference type="Proteomes" id="UP001642484">
    <property type="component" value="Unassembled WGS sequence"/>
</dbReference>